<organism evidence="2 3">
    <name type="scientific">Dickeya lacustris</name>
    <dbReference type="NCBI Taxonomy" id="2259638"/>
    <lineage>
        <taxon>Bacteria</taxon>
        <taxon>Pseudomonadati</taxon>
        <taxon>Pseudomonadota</taxon>
        <taxon>Gammaproteobacteria</taxon>
        <taxon>Enterobacterales</taxon>
        <taxon>Pectobacteriaceae</taxon>
        <taxon>Dickeya</taxon>
    </lineage>
</organism>
<feature type="domain" description="VOC" evidence="1">
    <location>
        <begin position="1"/>
        <end position="127"/>
    </location>
</feature>
<dbReference type="Pfam" id="PF00903">
    <property type="entry name" value="Glyoxalase"/>
    <property type="match status" value="1"/>
</dbReference>
<evidence type="ECO:0000259" key="1">
    <source>
        <dbReference type="PROSITE" id="PS51819"/>
    </source>
</evidence>
<dbReference type="PANTHER" id="PTHR35006">
    <property type="entry name" value="GLYOXALASE FAMILY PROTEIN (AFU_ORTHOLOGUE AFUA_5G14830)"/>
    <property type="match status" value="1"/>
</dbReference>
<accession>A0ABY8GA55</accession>
<sequence length="159" mass="17065">MLEQLSIPVSDLRRSLHFYQQALQPLGYEHVKDMKFAVSFALLSGDGLAASSGVTFWLFQGEVCRPAALHIAFSAPSKAAVDAFFSAALAAGGVENAISGKPVASHPGEYAAFVRDPDGYTVAVMCRPGMRGERRCCPMRFSWQGVDYPPPASPLVLVS</sequence>
<keyword evidence="3" id="KW-1185">Reference proteome</keyword>
<name>A0ABY8GA55_9GAMM</name>
<dbReference type="SUPFAM" id="SSF54593">
    <property type="entry name" value="Glyoxalase/Bleomycin resistance protein/Dihydroxybiphenyl dioxygenase"/>
    <property type="match status" value="1"/>
</dbReference>
<dbReference type="InterPro" id="IPR004360">
    <property type="entry name" value="Glyas_Fos-R_dOase_dom"/>
</dbReference>
<evidence type="ECO:0000313" key="2">
    <source>
        <dbReference type="EMBL" id="WFN56820.1"/>
    </source>
</evidence>
<protein>
    <submittedName>
        <fullName evidence="2">VOC family protein</fullName>
    </submittedName>
</protein>
<dbReference type="PANTHER" id="PTHR35006:SF2">
    <property type="entry name" value="GLYOXALASE FAMILY PROTEIN (AFU_ORTHOLOGUE AFUA_5G14830)"/>
    <property type="match status" value="1"/>
</dbReference>
<dbReference type="RefSeq" id="WP_125260265.1">
    <property type="nucleotide sequence ID" value="NZ_CP114280.1"/>
</dbReference>
<gene>
    <name evidence="2" type="ORF">O1Q98_06065</name>
</gene>
<proteinExistence type="predicted"/>
<evidence type="ECO:0000313" key="3">
    <source>
        <dbReference type="Proteomes" id="UP001219630"/>
    </source>
</evidence>
<dbReference type="Gene3D" id="3.10.180.10">
    <property type="entry name" value="2,3-Dihydroxybiphenyl 1,2-Dioxygenase, domain 1"/>
    <property type="match status" value="1"/>
</dbReference>
<dbReference type="EMBL" id="CP114280">
    <property type="protein sequence ID" value="WFN56820.1"/>
    <property type="molecule type" value="Genomic_DNA"/>
</dbReference>
<reference evidence="2 3" key="1">
    <citation type="submission" date="2022-12" db="EMBL/GenBank/DDBJ databases">
        <title>Complete genome sequencing of Dickeya lacustris type strain LMG30899.</title>
        <authorList>
            <person name="Dobhal S."/>
            <person name="Arizala D."/>
            <person name="Arif M."/>
        </authorList>
    </citation>
    <scope>NUCLEOTIDE SEQUENCE [LARGE SCALE GENOMIC DNA]</scope>
    <source>
        <strain evidence="2 3">LMG30899</strain>
    </source>
</reference>
<dbReference type="PROSITE" id="PS51819">
    <property type="entry name" value="VOC"/>
    <property type="match status" value="1"/>
</dbReference>
<dbReference type="Proteomes" id="UP001219630">
    <property type="component" value="Chromosome"/>
</dbReference>
<dbReference type="InterPro" id="IPR037523">
    <property type="entry name" value="VOC_core"/>
</dbReference>
<dbReference type="CDD" id="cd07262">
    <property type="entry name" value="VOC_like"/>
    <property type="match status" value="1"/>
</dbReference>
<dbReference type="InterPro" id="IPR029068">
    <property type="entry name" value="Glyas_Bleomycin-R_OHBP_Dase"/>
</dbReference>